<dbReference type="InterPro" id="IPR036426">
    <property type="entry name" value="Bulb-type_lectin_dom_sf"/>
</dbReference>
<accession>A0A667W8R6</accession>
<dbReference type="SUPFAM" id="SSF51110">
    <property type="entry name" value="alpha-D-mannose-specific plant lectins"/>
    <property type="match status" value="1"/>
</dbReference>
<sequence>MSKNSLSTNQELYQGDYLLSNNGNYKAIFQDNGNFVIYKWAQQWETNTSGLGGNRVVMQGDGNLVMYTSSDKPVWDSKICNREDPRMRLALTDEGRLVGSGDVDNSLRQTTC</sequence>
<keyword evidence="3" id="KW-1185">Reference proteome</keyword>
<reference evidence="2" key="2">
    <citation type="submission" date="2025-08" db="UniProtKB">
        <authorList>
            <consortium name="Ensembl"/>
        </authorList>
    </citation>
    <scope>IDENTIFICATION</scope>
</reference>
<dbReference type="Gene3D" id="2.90.10.30">
    <property type="match status" value="1"/>
</dbReference>
<proteinExistence type="predicted"/>
<dbReference type="GeneTree" id="ENSGT00390000004989"/>
<evidence type="ECO:0000313" key="2">
    <source>
        <dbReference type="Ensembl" id="ENSMMDP00005000640.1"/>
    </source>
</evidence>
<dbReference type="SMART" id="SM00108">
    <property type="entry name" value="B_lectin"/>
    <property type="match status" value="1"/>
</dbReference>
<reference evidence="2" key="1">
    <citation type="submission" date="2019-06" db="EMBL/GenBank/DDBJ databases">
        <authorList>
            <consortium name="Wellcome Sanger Institute Data Sharing"/>
        </authorList>
    </citation>
    <scope>NUCLEOTIDE SEQUENCE [LARGE SCALE GENOMIC DNA]</scope>
</reference>
<protein>
    <recommendedName>
        <fullName evidence="1">Bulb-type lectin domain-containing protein</fullName>
    </recommendedName>
</protein>
<feature type="domain" description="Bulb-type lectin" evidence="1">
    <location>
        <begin position="3"/>
        <end position="112"/>
    </location>
</feature>
<evidence type="ECO:0000313" key="3">
    <source>
        <dbReference type="Proteomes" id="UP000472263"/>
    </source>
</evidence>
<organism evidence="2 3">
    <name type="scientific">Myripristis murdjan</name>
    <name type="common">pinecone soldierfish</name>
    <dbReference type="NCBI Taxonomy" id="586833"/>
    <lineage>
        <taxon>Eukaryota</taxon>
        <taxon>Metazoa</taxon>
        <taxon>Chordata</taxon>
        <taxon>Craniata</taxon>
        <taxon>Vertebrata</taxon>
        <taxon>Euteleostomi</taxon>
        <taxon>Actinopterygii</taxon>
        <taxon>Neopterygii</taxon>
        <taxon>Teleostei</taxon>
        <taxon>Neoteleostei</taxon>
        <taxon>Acanthomorphata</taxon>
        <taxon>Holocentriformes</taxon>
        <taxon>Holocentridae</taxon>
        <taxon>Myripristis</taxon>
    </lineage>
</organism>
<dbReference type="PROSITE" id="PS50927">
    <property type="entry name" value="BULB_LECTIN"/>
    <property type="match status" value="1"/>
</dbReference>
<evidence type="ECO:0000259" key="1">
    <source>
        <dbReference type="PROSITE" id="PS50927"/>
    </source>
</evidence>
<dbReference type="InParanoid" id="A0A667W8R6"/>
<dbReference type="Ensembl" id="ENSMMDT00005000653.1">
    <property type="protein sequence ID" value="ENSMMDP00005000640.1"/>
    <property type="gene ID" value="ENSMMDG00005000412.1"/>
</dbReference>
<reference evidence="2" key="3">
    <citation type="submission" date="2025-09" db="UniProtKB">
        <authorList>
            <consortium name="Ensembl"/>
        </authorList>
    </citation>
    <scope>IDENTIFICATION</scope>
</reference>
<dbReference type="Proteomes" id="UP000472263">
    <property type="component" value="Chromosome 7"/>
</dbReference>
<name>A0A667W8R6_9TELE</name>
<dbReference type="AlphaFoldDB" id="A0A667W8R6"/>
<dbReference type="InterPro" id="IPR001480">
    <property type="entry name" value="Bulb-type_lectin_dom"/>
</dbReference>